<dbReference type="AlphaFoldDB" id="A0A4V2FQJ0"/>
<dbReference type="Proteomes" id="UP000291591">
    <property type="component" value="Unassembled WGS sequence"/>
</dbReference>
<dbReference type="PANTHER" id="PTHR34580:SF1">
    <property type="entry name" value="PROTEIN PAFC"/>
    <property type="match status" value="1"/>
</dbReference>
<name>A0A4V2FQJ0_PSEST</name>
<dbReference type="InterPro" id="IPR026881">
    <property type="entry name" value="WYL_dom"/>
</dbReference>
<dbReference type="InterPro" id="IPR013196">
    <property type="entry name" value="HTH_11"/>
</dbReference>
<dbReference type="InterPro" id="IPR036388">
    <property type="entry name" value="WH-like_DNA-bd_sf"/>
</dbReference>
<dbReference type="Pfam" id="PF08279">
    <property type="entry name" value="HTH_11"/>
    <property type="match status" value="1"/>
</dbReference>
<feature type="domain" description="Helix-turn-helix type 11" evidence="1">
    <location>
        <begin position="8"/>
        <end position="59"/>
    </location>
</feature>
<organism evidence="4 5">
    <name type="scientific">Pseudonocardia sediminis</name>
    <dbReference type="NCBI Taxonomy" id="1397368"/>
    <lineage>
        <taxon>Bacteria</taxon>
        <taxon>Bacillati</taxon>
        <taxon>Actinomycetota</taxon>
        <taxon>Actinomycetes</taxon>
        <taxon>Pseudonocardiales</taxon>
        <taxon>Pseudonocardiaceae</taxon>
        <taxon>Pseudonocardia</taxon>
    </lineage>
</organism>
<dbReference type="InterPro" id="IPR036390">
    <property type="entry name" value="WH_DNA-bd_sf"/>
</dbReference>
<dbReference type="Gene3D" id="1.10.10.10">
    <property type="entry name" value="Winged helix-like DNA-binding domain superfamily/Winged helix DNA-binding domain"/>
    <property type="match status" value="1"/>
</dbReference>
<evidence type="ECO:0000259" key="3">
    <source>
        <dbReference type="Pfam" id="PF25583"/>
    </source>
</evidence>
<sequence length="319" mass="35491">MRAVRLVELLVRLQLRGATSATELASALDVSARTVYRDVEALSAAGVPVYTEVGRNGGIRIDPAYRVAGLPRLDTPEARGVLFAVVPAIAAQLGLDAAAVDRTLLPAMEASTETAARTVRDRLLVEPTHWFVPQDDTPALADVATAVWESREVRLTYRGTDVVVRPLGLILKGDKWYLLGHAQRGVDRLFRLSRIDAVELRDLRFHRPPDFDLAEAWTALRQAFLDSIPEYVVTVRVAPAAEPLLAMLEEGRPELPLPDDVERDEHGWARLDLRFERPDRAARHLLRLGAEVEVLAPPEMRERMRDAVLGLAALYLDDR</sequence>
<evidence type="ECO:0000313" key="5">
    <source>
        <dbReference type="Proteomes" id="UP000291591"/>
    </source>
</evidence>
<dbReference type="OrthoDB" id="3171994at2"/>
<comment type="caution">
    <text evidence="4">The sequence shown here is derived from an EMBL/GenBank/DDBJ whole genome shotgun (WGS) entry which is preliminary data.</text>
</comment>
<feature type="domain" description="WYL" evidence="2">
    <location>
        <begin position="139"/>
        <end position="199"/>
    </location>
</feature>
<dbReference type="RefSeq" id="WP_130289464.1">
    <property type="nucleotide sequence ID" value="NZ_SHKL01000001.1"/>
</dbReference>
<gene>
    <name evidence="4" type="ORF">EV383_1778</name>
</gene>
<evidence type="ECO:0000259" key="1">
    <source>
        <dbReference type="Pfam" id="PF08279"/>
    </source>
</evidence>
<dbReference type="PROSITE" id="PS52050">
    <property type="entry name" value="WYL"/>
    <property type="match status" value="1"/>
</dbReference>
<evidence type="ECO:0000259" key="2">
    <source>
        <dbReference type="Pfam" id="PF13280"/>
    </source>
</evidence>
<accession>A0A4V2FQJ0</accession>
<dbReference type="EMBL" id="SHKL01000001">
    <property type="protein sequence ID" value="RZT84920.1"/>
    <property type="molecule type" value="Genomic_DNA"/>
</dbReference>
<dbReference type="InterPro" id="IPR028349">
    <property type="entry name" value="PafC-like"/>
</dbReference>
<dbReference type="Pfam" id="PF13280">
    <property type="entry name" value="WYL"/>
    <property type="match status" value="1"/>
</dbReference>
<dbReference type="InterPro" id="IPR057727">
    <property type="entry name" value="WCX_dom"/>
</dbReference>
<dbReference type="PIRSF" id="PIRSF016838">
    <property type="entry name" value="PafC"/>
    <property type="match status" value="1"/>
</dbReference>
<dbReference type="InterPro" id="IPR051534">
    <property type="entry name" value="CBASS_pafABC_assoc_protein"/>
</dbReference>
<dbReference type="PANTHER" id="PTHR34580">
    <property type="match status" value="1"/>
</dbReference>
<dbReference type="Pfam" id="PF25583">
    <property type="entry name" value="WCX"/>
    <property type="match status" value="1"/>
</dbReference>
<feature type="domain" description="WCX" evidence="3">
    <location>
        <begin position="230"/>
        <end position="309"/>
    </location>
</feature>
<dbReference type="SUPFAM" id="SSF46785">
    <property type="entry name" value="Winged helix' DNA-binding domain"/>
    <property type="match status" value="1"/>
</dbReference>
<reference evidence="4 5" key="1">
    <citation type="submission" date="2019-02" db="EMBL/GenBank/DDBJ databases">
        <title>Sequencing the genomes of 1000 actinobacteria strains.</title>
        <authorList>
            <person name="Klenk H.-P."/>
        </authorList>
    </citation>
    <scope>NUCLEOTIDE SEQUENCE [LARGE SCALE GENOMIC DNA]</scope>
    <source>
        <strain evidence="4 5">DSM 45779</strain>
    </source>
</reference>
<keyword evidence="4" id="KW-0238">DNA-binding</keyword>
<keyword evidence="5" id="KW-1185">Reference proteome</keyword>
<protein>
    <submittedName>
        <fullName evidence="4">Putative DNA-binding transcriptional regulator YafY</fullName>
    </submittedName>
</protein>
<evidence type="ECO:0000313" key="4">
    <source>
        <dbReference type="EMBL" id="RZT84920.1"/>
    </source>
</evidence>
<dbReference type="GO" id="GO:0003677">
    <property type="term" value="F:DNA binding"/>
    <property type="evidence" value="ECO:0007669"/>
    <property type="project" value="UniProtKB-KW"/>
</dbReference>
<proteinExistence type="predicted"/>